<evidence type="ECO:0000313" key="2">
    <source>
        <dbReference type="Proteomes" id="UP000002412"/>
    </source>
</evidence>
<evidence type="ECO:0000313" key="1">
    <source>
        <dbReference type="EMBL" id="ABS45731.1"/>
    </source>
</evidence>
<proteinExistence type="predicted"/>
<dbReference type="Proteomes" id="UP000002412">
    <property type="component" value="Plasmid p_153kb"/>
</dbReference>
<dbReference type="EMBL" id="CP000719">
    <property type="protein sequence ID" value="ABS45731.1"/>
    <property type="molecule type" value="Genomic_DNA"/>
</dbReference>
<name>A0A0U1QTM2_YERP3</name>
<keyword evidence="1" id="KW-0614">Plasmid</keyword>
<dbReference type="HOGENOM" id="CLU_1651527_0_0_6"/>
<accession>A0A0U1QTM2</accession>
<protein>
    <submittedName>
        <fullName evidence="1">Uncharacterized protein</fullName>
    </submittedName>
</protein>
<dbReference type="KEGG" id="ypi:YpsIP31758_B0027"/>
<dbReference type="RefSeq" id="WP_011988575.1">
    <property type="nucleotide sequence ID" value="NC_009705.1"/>
</dbReference>
<geneLocation type="plasmid" evidence="2">
    <name>plasmid_153kb</name>
</geneLocation>
<gene>
    <name evidence="1" type="ordered locus">YpsIP31758_B0027</name>
</gene>
<organism evidence="1 2">
    <name type="scientific">Yersinia pseudotuberculosis serotype O:1b (strain IP 31758)</name>
    <dbReference type="NCBI Taxonomy" id="349747"/>
    <lineage>
        <taxon>Bacteria</taxon>
        <taxon>Pseudomonadati</taxon>
        <taxon>Pseudomonadota</taxon>
        <taxon>Gammaproteobacteria</taxon>
        <taxon>Enterobacterales</taxon>
        <taxon>Yersiniaceae</taxon>
        <taxon>Yersinia</taxon>
    </lineage>
</organism>
<reference evidence="1 2" key="1">
    <citation type="journal article" date="2007" name="PLoS Genet.">
        <title>The complete genome sequence of Yersinia pseudotuberculosis IP31758, the causative agent of Far East scarlet-like fever.</title>
        <authorList>
            <person name="Eppinger M."/>
            <person name="Rosovitz M.J."/>
            <person name="Fricke W.F."/>
            <person name="Rasko D.A."/>
            <person name="Kokorina G."/>
            <person name="Fayolle C."/>
            <person name="Lindler L.E."/>
            <person name="Carniel E."/>
            <person name="Ravel J."/>
        </authorList>
    </citation>
    <scope>NUCLEOTIDE SEQUENCE [LARGE SCALE GENOMIC DNA]</scope>
    <source>
        <strain evidence="1 2">IP 31758</strain>
        <plasmid evidence="2">Plasmid plasmid_153kb</plasmid>
    </source>
</reference>
<sequence>MEIEKDTLKLLQGLANESVDKFYFSGSELSADELANFCLNSVLCIVDQYTDYLKLGDLGYEFKLSDDIHPSLSPFPLIASKVNECTMMFCMVAPVVVEVFENHLSKYHLHIEQFFEQAAKTIEPAFSLEANTHFKLVTPSQPINKVRNQLTINTSNEVHR</sequence>
<dbReference type="AlphaFoldDB" id="A0A0U1QTM2"/>